<dbReference type="InterPro" id="IPR050194">
    <property type="entry name" value="Glycosyltransferase_grp1"/>
</dbReference>
<feature type="domain" description="Glycosyltransferase subfamily 4-like N-terminal" evidence="1">
    <location>
        <begin position="32"/>
        <end position="200"/>
    </location>
</feature>
<name>A0ABU3KNU9_9BURK</name>
<dbReference type="EMBL" id="JAVBIK010000001">
    <property type="protein sequence ID" value="MDT7519490.1"/>
    <property type="molecule type" value="Genomic_DNA"/>
</dbReference>
<dbReference type="EC" id="2.4.-.-" evidence="2"/>
<proteinExistence type="predicted"/>
<gene>
    <name evidence="2" type="ORF">RAE19_12355</name>
</gene>
<dbReference type="CDD" id="cd03814">
    <property type="entry name" value="GT4-like"/>
    <property type="match status" value="1"/>
</dbReference>
<dbReference type="PANTHER" id="PTHR45947:SF3">
    <property type="entry name" value="SULFOQUINOVOSYL TRANSFERASE SQD2"/>
    <property type="match status" value="1"/>
</dbReference>
<dbReference type="Gene3D" id="3.40.50.2000">
    <property type="entry name" value="Glycogen Phosphorylase B"/>
    <property type="match status" value="2"/>
</dbReference>
<accession>A0ABU3KNU9</accession>
<evidence type="ECO:0000313" key="3">
    <source>
        <dbReference type="Proteomes" id="UP001321700"/>
    </source>
</evidence>
<comment type="caution">
    <text evidence="2">The sequence shown here is derived from an EMBL/GenBank/DDBJ whole genome shotgun (WGS) entry which is preliminary data.</text>
</comment>
<dbReference type="RefSeq" id="WP_313875167.1">
    <property type="nucleotide sequence ID" value="NZ_JAVBIK010000001.1"/>
</dbReference>
<dbReference type="Pfam" id="PF13692">
    <property type="entry name" value="Glyco_trans_1_4"/>
    <property type="match status" value="1"/>
</dbReference>
<keyword evidence="2" id="KW-0328">Glycosyltransferase</keyword>
<evidence type="ECO:0000259" key="1">
    <source>
        <dbReference type="Pfam" id="PF13439"/>
    </source>
</evidence>
<organism evidence="2 3">
    <name type="scientific">Rhodoferax potami</name>
    <dbReference type="NCBI Taxonomy" id="3068338"/>
    <lineage>
        <taxon>Bacteria</taxon>
        <taxon>Pseudomonadati</taxon>
        <taxon>Pseudomonadota</taxon>
        <taxon>Betaproteobacteria</taxon>
        <taxon>Burkholderiales</taxon>
        <taxon>Comamonadaceae</taxon>
        <taxon>Rhodoferax</taxon>
    </lineage>
</organism>
<keyword evidence="3" id="KW-1185">Reference proteome</keyword>
<dbReference type="Proteomes" id="UP001321700">
    <property type="component" value="Unassembled WGS sequence"/>
</dbReference>
<sequence length="427" mass="46292">MKTSDDLLIESFAPQLSSLRIAVVTETFPPEVNGVAMTLGWLVNGMLQKGHSVQVVRPRQSREQTTLQHEGLDEVLSKGVPLPAYGELRFGMPSKSRLIKLWGERRPDIVHVVTEGPLGWSAVAAARKLQLPITSSFHTNFQSYSQHYGIGLLKTPIESYLRKLHNRTQATMVPTRSLVQDLTARGYENVTLLSRGVALEQFGPQHRSDALRRQWGVQGDEPVILLVGRLAKEKNVGLVLAAFRAIKARVPDVKLVFVGDGPLRKALTEACPEATFAGVQKGGDLAAHYASADLFLFPSMTETYGNVVPEALASGLAVVSYDCAAALELIESGNNGVLVPTGDDVSFVNAAVQLAVDPERIARFRAAAAKAVADRSWDAVADTFLHTLRSVLERHGRPFASVPASRANASGLPAKERLAHSHARPLL</sequence>
<dbReference type="PANTHER" id="PTHR45947">
    <property type="entry name" value="SULFOQUINOVOSYL TRANSFERASE SQD2"/>
    <property type="match status" value="1"/>
</dbReference>
<evidence type="ECO:0000313" key="2">
    <source>
        <dbReference type="EMBL" id="MDT7519490.1"/>
    </source>
</evidence>
<dbReference type="SUPFAM" id="SSF53756">
    <property type="entry name" value="UDP-Glycosyltransferase/glycogen phosphorylase"/>
    <property type="match status" value="1"/>
</dbReference>
<reference evidence="2 3" key="1">
    <citation type="submission" date="2023-08" db="EMBL/GenBank/DDBJ databases">
        <title>Rhodoferax potami sp. nov. and Rhodoferax mekongensis sp. nov., isolated from the Mekong River in Thailand.</title>
        <authorList>
            <person name="Kitikhun S."/>
            <person name="Charoenyingcharoen P."/>
            <person name="Siriarchawattana P."/>
            <person name="Likhitrattanapisal S."/>
            <person name="Nilsakha T."/>
            <person name="Chanpet A."/>
            <person name="Rattanawaree P."/>
            <person name="Ingsriswang S."/>
        </authorList>
    </citation>
    <scope>NUCLEOTIDE SEQUENCE [LARGE SCALE GENOMIC DNA]</scope>
    <source>
        <strain evidence="2 3">TBRC 17660</strain>
    </source>
</reference>
<dbReference type="GO" id="GO:0016757">
    <property type="term" value="F:glycosyltransferase activity"/>
    <property type="evidence" value="ECO:0007669"/>
    <property type="project" value="UniProtKB-KW"/>
</dbReference>
<protein>
    <submittedName>
        <fullName evidence="2">Glycosyltransferase family 1 protein</fullName>
        <ecNumber evidence="2">2.4.-.-</ecNumber>
    </submittedName>
</protein>
<keyword evidence="2" id="KW-0808">Transferase</keyword>
<dbReference type="Pfam" id="PF13439">
    <property type="entry name" value="Glyco_transf_4"/>
    <property type="match status" value="1"/>
</dbReference>
<dbReference type="InterPro" id="IPR028098">
    <property type="entry name" value="Glyco_trans_4-like_N"/>
</dbReference>